<dbReference type="EMBL" id="ML743581">
    <property type="protein sequence ID" value="KAE8136938.1"/>
    <property type="molecule type" value="Genomic_DNA"/>
</dbReference>
<sequence length="136" mass="15713">MSGCITQTSRIISENPGDRRNINPWDQWSLDVHNCLACHGSISHLFLLARLLRKNYRSREPWKHSITTPCCVPCTKSPDVFCTSRPSENSERMAELVPHSMCVRLYFNGGLKITMNHNRSLYSYFFFFIMPILTLG</sequence>
<protein>
    <submittedName>
        <fullName evidence="1">Uncharacterized protein</fullName>
    </submittedName>
</protein>
<gene>
    <name evidence="1" type="ORF">BDV38DRAFT_106858</name>
</gene>
<dbReference type="GeneID" id="43635119"/>
<organism evidence="1 2">
    <name type="scientific">Aspergillus pseudotamarii</name>
    <dbReference type="NCBI Taxonomy" id="132259"/>
    <lineage>
        <taxon>Eukaryota</taxon>
        <taxon>Fungi</taxon>
        <taxon>Dikarya</taxon>
        <taxon>Ascomycota</taxon>
        <taxon>Pezizomycotina</taxon>
        <taxon>Eurotiomycetes</taxon>
        <taxon>Eurotiomycetidae</taxon>
        <taxon>Eurotiales</taxon>
        <taxon>Aspergillaceae</taxon>
        <taxon>Aspergillus</taxon>
        <taxon>Aspergillus subgen. Circumdati</taxon>
    </lineage>
</organism>
<dbReference type="AlphaFoldDB" id="A0A5N6SQH1"/>
<accession>A0A5N6SQH1</accession>
<evidence type="ECO:0000313" key="1">
    <source>
        <dbReference type="EMBL" id="KAE8136938.1"/>
    </source>
</evidence>
<reference evidence="1 2" key="1">
    <citation type="submission" date="2019-04" db="EMBL/GenBank/DDBJ databases">
        <title>Friends and foes A comparative genomics study of 23 Aspergillus species from section Flavi.</title>
        <authorList>
            <consortium name="DOE Joint Genome Institute"/>
            <person name="Kjaerbolling I."/>
            <person name="Vesth T."/>
            <person name="Frisvad J.C."/>
            <person name="Nybo J.L."/>
            <person name="Theobald S."/>
            <person name="Kildgaard S."/>
            <person name="Isbrandt T."/>
            <person name="Kuo A."/>
            <person name="Sato A."/>
            <person name="Lyhne E.K."/>
            <person name="Kogle M.E."/>
            <person name="Wiebenga A."/>
            <person name="Kun R.S."/>
            <person name="Lubbers R.J."/>
            <person name="Makela M.R."/>
            <person name="Barry K."/>
            <person name="Chovatia M."/>
            <person name="Clum A."/>
            <person name="Daum C."/>
            <person name="Haridas S."/>
            <person name="He G."/>
            <person name="LaButti K."/>
            <person name="Lipzen A."/>
            <person name="Mondo S."/>
            <person name="Riley R."/>
            <person name="Salamov A."/>
            <person name="Simmons B.A."/>
            <person name="Magnuson J.K."/>
            <person name="Henrissat B."/>
            <person name="Mortensen U.H."/>
            <person name="Larsen T.O."/>
            <person name="Devries R.P."/>
            <person name="Grigoriev I.V."/>
            <person name="Machida M."/>
            <person name="Baker S.E."/>
            <person name="Andersen M.R."/>
        </authorList>
    </citation>
    <scope>NUCLEOTIDE SEQUENCE [LARGE SCALE GENOMIC DNA]</scope>
    <source>
        <strain evidence="1 2">CBS 117625</strain>
    </source>
</reference>
<proteinExistence type="predicted"/>
<evidence type="ECO:0000313" key="2">
    <source>
        <dbReference type="Proteomes" id="UP000325672"/>
    </source>
</evidence>
<dbReference type="Proteomes" id="UP000325672">
    <property type="component" value="Unassembled WGS sequence"/>
</dbReference>
<name>A0A5N6SQH1_ASPPS</name>
<keyword evidence="2" id="KW-1185">Reference proteome</keyword>
<dbReference type="RefSeq" id="XP_031913001.1">
    <property type="nucleotide sequence ID" value="XM_032050909.1"/>
</dbReference>